<evidence type="ECO:0000313" key="2">
    <source>
        <dbReference type="EMBL" id="MYN45925.1"/>
    </source>
</evidence>
<accession>A0A845I2B6</accession>
<comment type="caution">
    <text evidence="2">The sequence shown here is derived from an EMBL/GenBank/DDBJ whole genome shotgun (WGS) entry which is preliminary data.</text>
</comment>
<keyword evidence="3" id="KW-1185">Reference proteome</keyword>
<evidence type="ECO:0000313" key="3">
    <source>
        <dbReference type="Proteomes" id="UP000444316"/>
    </source>
</evidence>
<dbReference type="RefSeq" id="WP_161035463.1">
    <property type="nucleotide sequence ID" value="NZ_WWCL01000002.1"/>
</dbReference>
<protein>
    <submittedName>
        <fullName evidence="2">Uncharacterized protein</fullName>
    </submittedName>
</protein>
<dbReference type="EMBL" id="WWCL01000002">
    <property type="protein sequence ID" value="MYN45925.1"/>
    <property type="molecule type" value="Genomic_DNA"/>
</dbReference>
<proteinExistence type="predicted"/>
<organism evidence="2 3">
    <name type="scientific">Duganella fentianensis</name>
    <dbReference type="NCBI Taxonomy" id="2692177"/>
    <lineage>
        <taxon>Bacteria</taxon>
        <taxon>Pseudomonadati</taxon>
        <taxon>Pseudomonadota</taxon>
        <taxon>Betaproteobacteria</taxon>
        <taxon>Burkholderiales</taxon>
        <taxon>Oxalobacteraceae</taxon>
        <taxon>Telluria group</taxon>
        <taxon>Duganella</taxon>
    </lineage>
</organism>
<sequence length="148" mass="15970">MITPLNSEKEDAGTKTGYPIPRLAGGGKGKKTQVFNCSSKSIRNLVSELHNNGLALASTNTDSQCITLSRVLKYLGDRGLNTYEGTAAGYARLATRIKELKCNGLVIESRSEDLIGPDGLYHPRVARYVLVGSVTQQPVQIPLDLVQP</sequence>
<feature type="region of interest" description="Disordered" evidence="1">
    <location>
        <begin position="1"/>
        <end position="28"/>
    </location>
</feature>
<dbReference type="Proteomes" id="UP000444316">
    <property type="component" value="Unassembled WGS sequence"/>
</dbReference>
<name>A0A845I2B6_9BURK</name>
<gene>
    <name evidence="2" type="ORF">GTP23_12790</name>
</gene>
<dbReference type="AlphaFoldDB" id="A0A845I2B6"/>
<evidence type="ECO:0000256" key="1">
    <source>
        <dbReference type="SAM" id="MobiDB-lite"/>
    </source>
</evidence>
<reference evidence="2" key="1">
    <citation type="submission" date="2019-12" db="EMBL/GenBank/DDBJ databases">
        <title>Novel species isolated from a subtropical stream in China.</title>
        <authorList>
            <person name="Lu H."/>
        </authorList>
    </citation>
    <scope>NUCLEOTIDE SEQUENCE [LARGE SCALE GENOMIC DNA]</scope>
    <source>
        <strain evidence="2">FT93W</strain>
    </source>
</reference>